<name>A0A9X3FNJ4_9LACT</name>
<evidence type="ECO:0000313" key="3">
    <source>
        <dbReference type="Proteomes" id="UP001146670"/>
    </source>
</evidence>
<comment type="caution">
    <text evidence="2">The sequence shown here is derived from an EMBL/GenBank/DDBJ whole genome shotgun (WGS) entry which is preliminary data.</text>
</comment>
<keyword evidence="1" id="KW-1133">Transmembrane helix</keyword>
<proteinExistence type="predicted"/>
<dbReference type="AlphaFoldDB" id="A0A9X3FNJ4"/>
<dbReference type="RefSeq" id="WP_268752160.1">
    <property type="nucleotide sequence ID" value="NZ_JAPRFQ010000001.1"/>
</dbReference>
<keyword evidence="3" id="KW-1185">Reference proteome</keyword>
<keyword evidence="1" id="KW-0812">Transmembrane</keyword>
<reference evidence="2" key="1">
    <citation type="submission" date="2022-12" db="EMBL/GenBank/DDBJ databases">
        <title>Description and comparative metabolic analysis of Aerococcus sp. nov., isolated from the feces of a pig.</title>
        <authorList>
            <person name="Chang Y.-H."/>
        </authorList>
    </citation>
    <scope>NUCLEOTIDE SEQUENCE</scope>
    <source>
        <strain evidence="2">YH-aer222</strain>
    </source>
</reference>
<feature type="transmembrane region" description="Helical" evidence="1">
    <location>
        <begin position="71"/>
        <end position="97"/>
    </location>
</feature>
<sequence length="98" mass="11186">MAEENKILFICPECGEQFYLLPELFACPYCGCRLDYEDHAAYQKHFANRINHVREASSEKKSEQYFNAFRFCSFSCGGCLLALIALFLVGSLLITLLT</sequence>
<accession>A0A9X3FNJ4</accession>
<gene>
    <name evidence="2" type="ORF">OW157_04615</name>
</gene>
<dbReference type="EMBL" id="JAPRFR010000001">
    <property type="protein sequence ID" value="MCZ0725852.1"/>
    <property type="molecule type" value="Genomic_DNA"/>
</dbReference>
<organism evidence="2 3">
    <name type="scientific">Aerococcus kribbianus</name>
    <dbReference type="NCBI Taxonomy" id="2999064"/>
    <lineage>
        <taxon>Bacteria</taxon>
        <taxon>Bacillati</taxon>
        <taxon>Bacillota</taxon>
        <taxon>Bacilli</taxon>
        <taxon>Lactobacillales</taxon>
        <taxon>Aerococcaceae</taxon>
        <taxon>Aerococcus</taxon>
    </lineage>
</organism>
<dbReference type="Proteomes" id="UP001146670">
    <property type="component" value="Unassembled WGS sequence"/>
</dbReference>
<evidence type="ECO:0000256" key="1">
    <source>
        <dbReference type="SAM" id="Phobius"/>
    </source>
</evidence>
<keyword evidence="1" id="KW-0472">Membrane</keyword>
<evidence type="ECO:0000313" key="2">
    <source>
        <dbReference type="EMBL" id="MCZ0725852.1"/>
    </source>
</evidence>
<protein>
    <submittedName>
        <fullName evidence="2">Uncharacterized protein</fullName>
    </submittedName>
</protein>